<accession>A0A7L6N3K1</accession>
<dbReference type="EMBL" id="CP051151">
    <property type="protein sequence ID" value="QLY40830.1"/>
    <property type="molecule type" value="Genomic_DNA"/>
</dbReference>
<dbReference type="AlphaFoldDB" id="A0A7L6N3K1"/>
<reference evidence="1 2" key="1">
    <citation type="submission" date="2020-04" db="EMBL/GenBank/DDBJ databases">
        <authorList>
            <person name="Zheng R.K."/>
            <person name="Sun C.M."/>
        </authorList>
    </citation>
    <scope>NUCLEOTIDE SEQUENCE [LARGE SCALE GENOMIC DNA]</scope>
    <source>
        <strain evidence="2">zrk29</strain>
    </source>
</reference>
<organism evidence="1 2">
    <name type="scientific">Hujiaoplasma nucleasis</name>
    <dbReference type="NCBI Taxonomy" id="2725268"/>
    <lineage>
        <taxon>Bacteria</taxon>
        <taxon>Bacillati</taxon>
        <taxon>Mycoplasmatota</taxon>
        <taxon>Mollicutes</taxon>
        <taxon>Candidatus Izemoplasmatales</taxon>
        <taxon>Hujiaoplasmataceae</taxon>
        <taxon>Hujiaoplasma</taxon>
    </lineage>
</organism>
<sequence length="160" mass="19071">MIKNFVKKINILIDDYDLNETHISTLSEDQLKNLYDLCINSSKDLVEEMYLLWKNKQVHVDGYTSLIVKNQISKFIKGKGKNYSIYLWYFLSDEQPYYIELRKNRIVKLSDTMLSIINDYPTNSILIKDNLSEMKAQKIKKQIEYFSFISNIHLIREEEV</sequence>
<protein>
    <submittedName>
        <fullName evidence="1">Uncharacterized protein</fullName>
    </submittedName>
</protein>
<dbReference type="KEGG" id="tbk:HF295_08160"/>
<name>A0A7L6N3K1_9MOLU</name>
<gene>
    <name evidence="1" type="ORF">HF295_08160</name>
</gene>
<evidence type="ECO:0000313" key="2">
    <source>
        <dbReference type="Proteomes" id="UP000512167"/>
    </source>
</evidence>
<dbReference type="Proteomes" id="UP000512167">
    <property type="component" value="Chromosome"/>
</dbReference>
<dbReference type="RefSeq" id="WP_312031679.1">
    <property type="nucleotide sequence ID" value="NZ_CP051151.1"/>
</dbReference>
<keyword evidence="2" id="KW-1185">Reference proteome</keyword>
<evidence type="ECO:0000313" key="1">
    <source>
        <dbReference type="EMBL" id="QLY40830.1"/>
    </source>
</evidence>
<proteinExistence type="predicted"/>